<name>A0A1A6HI74_NEOLE</name>
<dbReference type="EMBL" id="LZPO01027470">
    <property type="protein sequence ID" value="OBS78263.1"/>
    <property type="molecule type" value="Genomic_DNA"/>
</dbReference>
<feature type="region of interest" description="Disordered" evidence="1">
    <location>
        <begin position="82"/>
        <end position="119"/>
    </location>
</feature>
<reference evidence="3 4" key="1">
    <citation type="submission" date="2016-06" db="EMBL/GenBank/DDBJ databases">
        <title>The Draft Genome Sequence and Annotation of the Desert Woodrat Neotoma lepida.</title>
        <authorList>
            <person name="Campbell M."/>
            <person name="Oakeson K.F."/>
            <person name="Yandell M."/>
            <person name="Halpert J.R."/>
            <person name="Dearing D."/>
        </authorList>
    </citation>
    <scope>NUCLEOTIDE SEQUENCE [LARGE SCALE GENOMIC DNA]</scope>
    <source>
        <strain evidence="3">417</strain>
        <tissue evidence="3">Liver</tissue>
    </source>
</reference>
<evidence type="ECO:0000313" key="3">
    <source>
        <dbReference type="EMBL" id="OBS78263.1"/>
    </source>
</evidence>
<evidence type="ECO:0000313" key="4">
    <source>
        <dbReference type="Proteomes" id="UP000092124"/>
    </source>
</evidence>
<accession>A0A1A6HI74</accession>
<evidence type="ECO:0000256" key="1">
    <source>
        <dbReference type="SAM" id="MobiDB-lite"/>
    </source>
</evidence>
<gene>
    <name evidence="3" type="ORF">A6R68_19347</name>
</gene>
<dbReference type="Pfam" id="PF20887">
    <property type="entry name" value="PWP3A-B_N"/>
    <property type="match status" value="1"/>
</dbReference>
<dbReference type="STRING" id="56216.A0A1A6HI74"/>
<comment type="caution">
    <text evidence="3">The sequence shown here is derived from an EMBL/GenBank/DDBJ whole genome shotgun (WGS) entry which is preliminary data.</text>
</comment>
<dbReference type="AlphaFoldDB" id="A0A1A6HI74"/>
<feature type="compositionally biased region" description="Basic residues" evidence="1">
    <location>
        <begin position="94"/>
        <end position="110"/>
    </location>
</feature>
<dbReference type="PANTHER" id="PTHR31333:SF2">
    <property type="entry name" value="PWWP DOMAIN-CONTAINING DNA REPAIR FACTOR 4"/>
    <property type="match status" value="1"/>
</dbReference>
<proteinExistence type="predicted"/>
<dbReference type="PANTHER" id="PTHR31333">
    <property type="entry name" value="PWWP DOMAIN-CONTAINING DNA REPAIR FACTOR 3 FAMILY MEMBER"/>
    <property type="match status" value="1"/>
</dbReference>
<feature type="domain" description="PWWP" evidence="2">
    <location>
        <begin position="1"/>
        <end position="57"/>
    </location>
</feature>
<protein>
    <recommendedName>
        <fullName evidence="2">PWWP domain-containing protein</fullName>
    </recommendedName>
</protein>
<keyword evidence="4" id="KW-1185">Reference proteome</keyword>
<feature type="region of interest" description="Disordered" evidence="1">
    <location>
        <begin position="156"/>
        <end position="209"/>
    </location>
</feature>
<dbReference type="OrthoDB" id="10013064at2759"/>
<dbReference type="InterPro" id="IPR048765">
    <property type="entry name" value="PWP3A_3B_4_N"/>
</dbReference>
<organism evidence="3 4">
    <name type="scientific">Neotoma lepida</name>
    <name type="common">Desert woodrat</name>
    <dbReference type="NCBI Taxonomy" id="56216"/>
    <lineage>
        <taxon>Eukaryota</taxon>
        <taxon>Metazoa</taxon>
        <taxon>Chordata</taxon>
        <taxon>Craniata</taxon>
        <taxon>Vertebrata</taxon>
        <taxon>Euteleostomi</taxon>
        <taxon>Mammalia</taxon>
        <taxon>Eutheria</taxon>
        <taxon>Euarchontoglires</taxon>
        <taxon>Glires</taxon>
        <taxon>Rodentia</taxon>
        <taxon>Myomorpha</taxon>
        <taxon>Muroidea</taxon>
        <taxon>Cricetidae</taxon>
        <taxon>Neotominae</taxon>
        <taxon>Neotoma</taxon>
    </lineage>
</organism>
<dbReference type="Proteomes" id="UP000092124">
    <property type="component" value="Unassembled WGS sequence"/>
</dbReference>
<feature type="compositionally biased region" description="Basic and acidic residues" evidence="1">
    <location>
        <begin position="182"/>
        <end position="192"/>
    </location>
</feature>
<evidence type="ECO:0000259" key="2">
    <source>
        <dbReference type="Pfam" id="PF20887"/>
    </source>
</evidence>
<sequence length="315" mass="34725">MDEKSRVRSTEVKPLTKSVIITITSLAGKKSEGNGSPGQTWTRAYRRALKVALDILGEGTCLFQGERAGGRRTSTAAPKFLKEQASSSPPQRLYHQRHNQKGQRLSHRSPGKPGRPGLVLMDSQKVPAVQRGKAPAHTAVGPAHFQVQGKVLQSTRVWPGSCKTPAGNAGDNPSKRKLSTSKLRESARDKSEQQATFGPPRYSSTSPKALKQVRCGGLKIPPIRAQRKTTFSENKEDPGWGTLKPDSKGASAAFLAPIPRLRRSLCIASQKRKIHVLCAKCWLPELENQMRSKVTKTEVKRREWLEFKKTTKPPT</sequence>
<dbReference type="InterPro" id="IPR040263">
    <property type="entry name" value="PWP3A_3B_4"/>
</dbReference>